<keyword evidence="3" id="KW-1185">Reference proteome</keyword>
<gene>
    <name evidence="2" type="ORF">CLV82_0860</name>
</gene>
<dbReference type="InterPro" id="IPR013154">
    <property type="entry name" value="ADH-like_N"/>
</dbReference>
<protein>
    <submittedName>
        <fullName evidence="2">NADPH:quinone reductase-like Zn-dependent oxidoreductase</fullName>
    </submittedName>
</protein>
<dbReference type="GO" id="GO:0016491">
    <property type="term" value="F:oxidoreductase activity"/>
    <property type="evidence" value="ECO:0007669"/>
    <property type="project" value="InterPro"/>
</dbReference>
<dbReference type="InterPro" id="IPR011032">
    <property type="entry name" value="GroES-like_sf"/>
</dbReference>
<dbReference type="PROSITE" id="PS01162">
    <property type="entry name" value="QOR_ZETA_CRYSTAL"/>
    <property type="match status" value="1"/>
</dbReference>
<dbReference type="Proteomes" id="UP000295468">
    <property type="component" value="Unassembled WGS sequence"/>
</dbReference>
<dbReference type="CDD" id="cd08267">
    <property type="entry name" value="MDR1"/>
    <property type="match status" value="1"/>
</dbReference>
<reference evidence="2 3" key="1">
    <citation type="submission" date="2019-03" db="EMBL/GenBank/DDBJ databases">
        <title>Genomic Encyclopedia of Archaeal and Bacterial Type Strains, Phase II (KMG-II): from individual species to whole genera.</title>
        <authorList>
            <person name="Goeker M."/>
        </authorList>
    </citation>
    <scope>NUCLEOTIDE SEQUENCE [LARGE SCALE GENOMIC DNA]</scope>
    <source>
        <strain evidence="2 3">DSM 18435</strain>
    </source>
</reference>
<accession>A0A4R6TN78</accession>
<evidence type="ECO:0000259" key="1">
    <source>
        <dbReference type="SMART" id="SM00829"/>
    </source>
</evidence>
<dbReference type="InterPro" id="IPR036291">
    <property type="entry name" value="NAD(P)-bd_dom_sf"/>
</dbReference>
<dbReference type="OrthoDB" id="9787435at2"/>
<dbReference type="SUPFAM" id="SSF50129">
    <property type="entry name" value="GroES-like"/>
    <property type="match status" value="1"/>
</dbReference>
<dbReference type="InterPro" id="IPR052733">
    <property type="entry name" value="Chloroplast_QOR"/>
</dbReference>
<organism evidence="2 3">
    <name type="scientific">Zeaxanthinibacter enoshimensis</name>
    <dbReference type="NCBI Taxonomy" id="392009"/>
    <lineage>
        <taxon>Bacteria</taxon>
        <taxon>Pseudomonadati</taxon>
        <taxon>Bacteroidota</taxon>
        <taxon>Flavobacteriia</taxon>
        <taxon>Flavobacteriales</taxon>
        <taxon>Flavobacteriaceae</taxon>
        <taxon>Zeaxanthinibacter</taxon>
    </lineage>
</organism>
<dbReference type="Pfam" id="PF13602">
    <property type="entry name" value="ADH_zinc_N_2"/>
    <property type="match status" value="1"/>
</dbReference>
<evidence type="ECO:0000313" key="2">
    <source>
        <dbReference type="EMBL" id="TDQ33022.1"/>
    </source>
</evidence>
<dbReference type="Pfam" id="PF08240">
    <property type="entry name" value="ADH_N"/>
    <property type="match status" value="1"/>
</dbReference>
<dbReference type="EMBL" id="SNYI01000001">
    <property type="protein sequence ID" value="TDQ33022.1"/>
    <property type="molecule type" value="Genomic_DNA"/>
</dbReference>
<dbReference type="Gene3D" id="3.90.180.10">
    <property type="entry name" value="Medium-chain alcohol dehydrogenases, catalytic domain"/>
    <property type="match status" value="1"/>
</dbReference>
<dbReference type="Gene3D" id="3.40.50.720">
    <property type="entry name" value="NAD(P)-binding Rossmann-like Domain"/>
    <property type="match status" value="1"/>
</dbReference>
<dbReference type="InterPro" id="IPR002364">
    <property type="entry name" value="Quin_OxRdtase/zeta-crystal_CS"/>
</dbReference>
<evidence type="ECO:0000313" key="3">
    <source>
        <dbReference type="Proteomes" id="UP000295468"/>
    </source>
</evidence>
<dbReference type="RefSeq" id="WP_133643038.1">
    <property type="nucleotide sequence ID" value="NZ_SNYI01000001.1"/>
</dbReference>
<name>A0A4R6TN78_9FLAO</name>
<dbReference type="InterPro" id="IPR020843">
    <property type="entry name" value="ER"/>
</dbReference>
<feature type="domain" description="Enoyl reductase (ER)" evidence="1">
    <location>
        <begin position="10"/>
        <end position="318"/>
    </location>
</feature>
<sequence length="324" mass="36197">MKAILIDSYGEGDNLVYTDIPIPVPKKKEVLVKILYSTVNDYEWCIMRGKPRLYRLLFGIWKPKLKLGMELSGVVESTGPDASIFAVGDEVLGDISQYGSGSFAEYICIDERALRKKPREISAKDAACLPHAGLLAYQAIQLYGEIKEGMEVLVNGAGGGFGCFTVQLLKLNKAKVTGVDSGDKFELMRQLGCDAVLDYKQQDFTRQGKEYDLILDPKTNRFPWQYFRALKKGGQYITVGGSPSKLLLGGIMNFLLGPFAGKKYRILFLEANKGLEKILHHYRFDEIRPYIHGPLPLDKAAEAIQCFGQGKHKGKIVINVYNEQ</sequence>
<dbReference type="PANTHER" id="PTHR44013:SF1">
    <property type="entry name" value="ZINC-TYPE ALCOHOL DEHYDROGENASE-LIKE PROTEIN C16A3.02C"/>
    <property type="match status" value="1"/>
</dbReference>
<dbReference type="AlphaFoldDB" id="A0A4R6TN78"/>
<dbReference type="SUPFAM" id="SSF51735">
    <property type="entry name" value="NAD(P)-binding Rossmann-fold domains"/>
    <property type="match status" value="1"/>
</dbReference>
<proteinExistence type="predicted"/>
<dbReference type="PANTHER" id="PTHR44013">
    <property type="entry name" value="ZINC-TYPE ALCOHOL DEHYDROGENASE-LIKE PROTEIN C16A3.02C"/>
    <property type="match status" value="1"/>
</dbReference>
<dbReference type="SMART" id="SM00829">
    <property type="entry name" value="PKS_ER"/>
    <property type="match status" value="1"/>
</dbReference>
<comment type="caution">
    <text evidence="2">The sequence shown here is derived from an EMBL/GenBank/DDBJ whole genome shotgun (WGS) entry which is preliminary data.</text>
</comment>
<dbReference type="GO" id="GO:0008270">
    <property type="term" value="F:zinc ion binding"/>
    <property type="evidence" value="ECO:0007669"/>
    <property type="project" value="InterPro"/>
</dbReference>